<gene>
    <name evidence="1" type="ORF">M422DRAFT_263372</name>
</gene>
<name>A0A0C9VBA5_SPHS4</name>
<proteinExistence type="predicted"/>
<dbReference type="HOGENOM" id="CLU_1497141_0_0_1"/>
<dbReference type="EMBL" id="KN837198">
    <property type="protein sequence ID" value="KIJ34591.1"/>
    <property type="molecule type" value="Genomic_DNA"/>
</dbReference>
<evidence type="ECO:0000313" key="2">
    <source>
        <dbReference type="Proteomes" id="UP000054279"/>
    </source>
</evidence>
<sequence length="180" mass="21408">MRCSARFIATTTPPELPELQNTSFLERRRMFEDQLTLQVTCPDLLFFDRDKEEIVPFPYVLILPKGLKKFCETRRVMWECWCGLYTSAPVFIQFYTELGWTYARCRTCGLDVSFNEKYYTCTMQASYQGYLKESSLMSMPSVPPPIRRDMNMAPYDPEEFRFHPATRKYCFSLDLLDYIY</sequence>
<accession>A0A0C9VBA5</accession>
<dbReference type="Proteomes" id="UP000054279">
    <property type="component" value="Unassembled WGS sequence"/>
</dbReference>
<dbReference type="AlphaFoldDB" id="A0A0C9VBA5"/>
<protein>
    <submittedName>
        <fullName evidence="1">Uncharacterized protein</fullName>
    </submittedName>
</protein>
<organism evidence="1 2">
    <name type="scientific">Sphaerobolus stellatus (strain SS14)</name>
    <dbReference type="NCBI Taxonomy" id="990650"/>
    <lineage>
        <taxon>Eukaryota</taxon>
        <taxon>Fungi</taxon>
        <taxon>Dikarya</taxon>
        <taxon>Basidiomycota</taxon>
        <taxon>Agaricomycotina</taxon>
        <taxon>Agaricomycetes</taxon>
        <taxon>Phallomycetidae</taxon>
        <taxon>Geastrales</taxon>
        <taxon>Sphaerobolaceae</taxon>
        <taxon>Sphaerobolus</taxon>
    </lineage>
</organism>
<reference evidence="1 2" key="1">
    <citation type="submission" date="2014-06" db="EMBL/GenBank/DDBJ databases">
        <title>Evolutionary Origins and Diversification of the Mycorrhizal Mutualists.</title>
        <authorList>
            <consortium name="DOE Joint Genome Institute"/>
            <consortium name="Mycorrhizal Genomics Consortium"/>
            <person name="Kohler A."/>
            <person name="Kuo A."/>
            <person name="Nagy L.G."/>
            <person name="Floudas D."/>
            <person name="Copeland A."/>
            <person name="Barry K.W."/>
            <person name="Cichocki N."/>
            <person name="Veneault-Fourrey C."/>
            <person name="LaButti K."/>
            <person name="Lindquist E.A."/>
            <person name="Lipzen A."/>
            <person name="Lundell T."/>
            <person name="Morin E."/>
            <person name="Murat C."/>
            <person name="Riley R."/>
            <person name="Ohm R."/>
            <person name="Sun H."/>
            <person name="Tunlid A."/>
            <person name="Henrissat B."/>
            <person name="Grigoriev I.V."/>
            <person name="Hibbett D.S."/>
            <person name="Martin F."/>
        </authorList>
    </citation>
    <scope>NUCLEOTIDE SEQUENCE [LARGE SCALE GENOMIC DNA]</scope>
    <source>
        <strain evidence="1 2">SS14</strain>
    </source>
</reference>
<keyword evidence="2" id="KW-1185">Reference proteome</keyword>
<evidence type="ECO:0000313" key="1">
    <source>
        <dbReference type="EMBL" id="KIJ34591.1"/>
    </source>
</evidence>